<dbReference type="NCBIfam" id="TIGR02273">
    <property type="entry name" value="16S_RimM"/>
    <property type="match status" value="1"/>
</dbReference>
<dbReference type="AlphaFoldDB" id="A0A255ICF7"/>
<evidence type="ECO:0000313" key="8">
    <source>
        <dbReference type="EMBL" id="PXV96122.1"/>
    </source>
</evidence>
<dbReference type="HAMAP" id="MF_00014">
    <property type="entry name" value="Ribosome_mat_RimM"/>
    <property type="match status" value="1"/>
</dbReference>
<dbReference type="OrthoDB" id="9810331at2"/>
<dbReference type="PANTHER" id="PTHR33692">
    <property type="entry name" value="RIBOSOME MATURATION FACTOR RIMM"/>
    <property type="match status" value="1"/>
</dbReference>
<keyword evidence="3 5" id="KW-0698">rRNA processing</keyword>
<evidence type="ECO:0000256" key="5">
    <source>
        <dbReference type="HAMAP-Rule" id="MF_00014"/>
    </source>
</evidence>
<dbReference type="Pfam" id="PF01782">
    <property type="entry name" value="RimM"/>
    <property type="match status" value="1"/>
</dbReference>
<evidence type="ECO:0000256" key="4">
    <source>
        <dbReference type="ARBA" id="ARBA00023186"/>
    </source>
</evidence>
<keyword evidence="4 5" id="KW-0143">Chaperone</keyword>
<keyword evidence="1 5" id="KW-0963">Cytoplasm</keyword>
<comment type="similarity">
    <text evidence="5">Belongs to the RimM family.</text>
</comment>
<dbReference type="GO" id="GO:0005737">
    <property type="term" value="C:cytoplasm"/>
    <property type="evidence" value="ECO:0007669"/>
    <property type="project" value="UniProtKB-SubCell"/>
</dbReference>
<dbReference type="Gene3D" id="2.40.30.60">
    <property type="entry name" value="RimM"/>
    <property type="match status" value="1"/>
</dbReference>
<evidence type="ECO:0000256" key="2">
    <source>
        <dbReference type="ARBA" id="ARBA00022517"/>
    </source>
</evidence>
<sequence>MENLLQVGVITQTHGIKGEVKVFPTTDDVNRFKKLKNVILDTGKENIELEIEGVKFFKQYVILKFKGIDHINDIEKYKGKSLLVTRENAVKLGKNEYFIADMIGMKVITEDEKEFGRLKDVLATGANDVYVVQTLDNKEILLPAIKQCILKIDIDNQIMTVHIMKGLLDE</sequence>
<dbReference type="EMBL" id="NOKA02000018">
    <property type="protein sequence ID" value="RDY31302.1"/>
    <property type="molecule type" value="Genomic_DNA"/>
</dbReference>
<dbReference type="GO" id="GO:0006364">
    <property type="term" value="P:rRNA processing"/>
    <property type="evidence" value="ECO:0007669"/>
    <property type="project" value="UniProtKB-UniRule"/>
</dbReference>
<comment type="function">
    <text evidence="5">An accessory protein needed during the final step in the assembly of 30S ribosomal subunit, possibly for assembly of the head region. Essential for efficient processing of 16S rRNA. May be needed both before and after RbfA during the maturation of 16S rRNA. It has affinity for free ribosomal 30S subunits but not for 70S ribosomes.</text>
</comment>
<dbReference type="Gene3D" id="2.30.30.240">
    <property type="entry name" value="PRC-barrel domain"/>
    <property type="match status" value="1"/>
</dbReference>
<dbReference type="EMBL" id="QICS01000001">
    <property type="protein sequence ID" value="PXV96122.1"/>
    <property type="molecule type" value="Genomic_DNA"/>
</dbReference>
<dbReference type="GO" id="GO:0005840">
    <property type="term" value="C:ribosome"/>
    <property type="evidence" value="ECO:0007669"/>
    <property type="project" value="InterPro"/>
</dbReference>
<evidence type="ECO:0000256" key="3">
    <source>
        <dbReference type="ARBA" id="ARBA00022552"/>
    </source>
</evidence>
<dbReference type="PANTHER" id="PTHR33692:SF1">
    <property type="entry name" value="RIBOSOME MATURATION FACTOR RIMM"/>
    <property type="match status" value="1"/>
</dbReference>
<evidence type="ECO:0000256" key="1">
    <source>
        <dbReference type="ARBA" id="ARBA00022490"/>
    </source>
</evidence>
<comment type="caution">
    <text evidence="9">The sequence shown here is derived from an EMBL/GenBank/DDBJ whole genome shotgun (WGS) entry which is preliminary data.</text>
</comment>
<evidence type="ECO:0000313" key="11">
    <source>
        <dbReference type="Proteomes" id="UP000247523"/>
    </source>
</evidence>
<keyword evidence="10" id="KW-1185">Reference proteome</keyword>
<gene>
    <name evidence="5 9" type="primary">rimM</name>
    <name evidence="8" type="ORF">C8E03_101756</name>
    <name evidence="9" type="ORF">CG710_010425</name>
</gene>
<evidence type="ECO:0000259" key="7">
    <source>
        <dbReference type="Pfam" id="PF24986"/>
    </source>
</evidence>
<dbReference type="RefSeq" id="WP_094377856.1">
    <property type="nucleotide sequence ID" value="NZ_NOKA02000018.1"/>
</dbReference>
<reference evidence="8 11" key="2">
    <citation type="submission" date="2018-05" db="EMBL/GenBank/DDBJ databases">
        <title>Genomic Encyclopedia of Type Strains, Phase IV (KMG-IV): sequencing the most valuable type-strain genomes for metagenomic binning, comparative biology and taxonomic classification.</title>
        <authorList>
            <person name="Goeker M."/>
        </authorList>
    </citation>
    <scope>NUCLEOTIDE SEQUENCE [LARGE SCALE GENOMIC DNA]</scope>
    <source>
        <strain evidence="8 11">DSM 28816</strain>
    </source>
</reference>
<keyword evidence="2 5" id="KW-0690">Ribosome biogenesis</keyword>
<comment type="subunit">
    <text evidence="5">Binds ribosomal protein uS19.</text>
</comment>
<dbReference type="Pfam" id="PF24986">
    <property type="entry name" value="PRC_RimM"/>
    <property type="match status" value="1"/>
</dbReference>
<reference evidence="9 10" key="1">
    <citation type="journal article" date="2017" name="Genome Announc.">
        <title>Draft Genome Sequence of a Sporulating and Motile Strain of Lachnotalea glycerini Isolated from Water in Quebec City, Canada.</title>
        <authorList>
            <person name="Maheux A.F."/>
            <person name="Boudreau D.K."/>
            <person name="Berube E."/>
            <person name="Boissinot M."/>
            <person name="Raymond F."/>
            <person name="Brodeur S."/>
            <person name="Corbeil J."/>
            <person name="Isabel S."/>
            <person name="Omar R.F."/>
            <person name="Bergeron M.G."/>
        </authorList>
    </citation>
    <scope>NUCLEOTIDE SEQUENCE [LARGE SCALE GENOMIC DNA]</scope>
    <source>
        <strain evidence="9 10">CCRI-19302</strain>
    </source>
</reference>
<dbReference type="InterPro" id="IPR002676">
    <property type="entry name" value="RimM_N"/>
</dbReference>
<evidence type="ECO:0000259" key="6">
    <source>
        <dbReference type="Pfam" id="PF01782"/>
    </source>
</evidence>
<dbReference type="InterPro" id="IPR036976">
    <property type="entry name" value="RimM_N_sf"/>
</dbReference>
<feature type="domain" description="RimM N-terminal" evidence="6">
    <location>
        <begin position="6"/>
        <end position="87"/>
    </location>
</feature>
<name>A0A255ICF7_9FIRM</name>
<dbReference type="GO" id="GO:0042274">
    <property type="term" value="P:ribosomal small subunit biogenesis"/>
    <property type="evidence" value="ECO:0007669"/>
    <property type="project" value="UniProtKB-UniRule"/>
</dbReference>
<organism evidence="9 10">
    <name type="scientific">Lachnotalea glycerini</name>
    <dbReference type="NCBI Taxonomy" id="1763509"/>
    <lineage>
        <taxon>Bacteria</taxon>
        <taxon>Bacillati</taxon>
        <taxon>Bacillota</taxon>
        <taxon>Clostridia</taxon>
        <taxon>Lachnospirales</taxon>
        <taxon>Lachnospiraceae</taxon>
        <taxon>Lachnotalea</taxon>
    </lineage>
</organism>
<dbReference type="InterPro" id="IPR056792">
    <property type="entry name" value="PRC_RimM"/>
</dbReference>
<dbReference type="SUPFAM" id="SSF50346">
    <property type="entry name" value="PRC-barrel domain"/>
    <property type="match status" value="1"/>
</dbReference>
<dbReference type="InterPro" id="IPR009000">
    <property type="entry name" value="Transl_B-barrel_sf"/>
</dbReference>
<reference evidence="9" key="3">
    <citation type="submission" date="2018-07" db="EMBL/GenBank/DDBJ databases">
        <authorList>
            <person name="Quirk P.G."/>
            <person name="Krulwich T.A."/>
        </authorList>
    </citation>
    <scope>NUCLEOTIDE SEQUENCE</scope>
    <source>
        <strain evidence="9">CCRI-19302</strain>
    </source>
</reference>
<evidence type="ECO:0000313" key="10">
    <source>
        <dbReference type="Proteomes" id="UP000216411"/>
    </source>
</evidence>
<comment type="domain">
    <text evidence="5">The PRC barrel domain binds ribosomal protein uS19.</text>
</comment>
<comment type="subcellular location">
    <subcellularLocation>
        <location evidence="5">Cytoplasm</location>
    </subcellularLocation>
</comment>
<dbReference type="GO" id="GO:0043022">
    <property type="term" value="F:ribosome binding"/>
    <property type="evidence" value="ECO:0007669"/>
    <property type="project" value="InterPro"/>
</dbReference>
<dbReference type="SUPFAM" id="SSF50447">
    <property type="entry name" value="Translation proteins"/>
    <property type="match status" value="1"/>
</dbReference>
<dbReference type="Proteomes" id="UP000247523">
    <property type="component" value="Unassembled WGS sequence"/>
</dbReference>
<dbReference type="Proteomes" id="UP000216411">
    <property type="component" value="Unassembled WGS sequence"/>
</dbReference>
<protein>
    <recommendedName>
        <fullName evidence="5">Ribosome maturation factor RimM</fullName>
    </recommendedName>
</protein>
<dbReference type="InterPro" id="IPR011033">
    <property type="entry name" value="PRC_barrel-like_sf"/>
</dbReference>
<proteinExistence type="inferred from homology"/>
<dbReference type="InterPro" id="IPR011961">
    <property type="entry name" value="RimM"/>
</dbReference>
<accession>A0A255ICF7</accession>
<evidence type="ECO:0000313" key="9">
    <source>
        <dbReference type="EMBL" id="RDY31302.1"/>
    </source>
</evidence>
<feature type="domain" description="Ribosome maturation factor RimM PRC barrel" evidence="7">
    <location>
        <begin position="101"/>
        <end position="166"/>
    </location>
</feature>